<sequence length="84" mass="9583">MMDHLRRKALLGIFFHTVSAVNNFGFKEESCTSETSSLRNWIKGYAANDRKLEMLSDRTGTEDQRMSTWCALAANGQKRMGHVK</sequence>
<dbReference type="Proteomes" id="UP001196413">
    <property type="component" value="Unassembled WGS sequence"/>
</dbReference>
<keyword evidence="1" id="KW-0732">Signal</keyword>
<keyword evidence="3" id="KW-1185">Reference proteome</keyword>
<proteinExistence type="predicted"/>
<evidence type="ECO:0000313" key="3">
    <source>
        <dbReference type="Proteomes" id="UP001196413"/>
    </source>
</evidence>
<evidence type="ECO:0000313" key="2">
    <source>
        <dbReference type="EMBL" id="KAJ1355647.1"/>
    </source>
</evidence>
<feature type="signal peptide" evidence="1">
    <location>
        <begin position="1"/>
        <end position="20"/>
    </location>
</feature>
<reference evidence="2" key="1">
    <citation type="submission" date="2021-06" db="EMBL/GenBank/DDBJ databases">
        <title>Parelaphostrongylus tenuis whole genome reference sequence.</title>
        <authorList>
            <person name="Garwood T.J."/>
            <person name="Larsen P.A."/>
            <person name="Fountain-Jones N.M."/>
            <person name="Garbe J.R."/>
            <person name="Macchietto M.G."/>
            <person name="Kania S.A."/>
            <person name="Gerhold R.W."/>
            <person name="Richards J.E."/>
            <person name="Wolf T.M."/>
        </authorList>
    </citation>
    <scope>NUCLEOTIDE SEQUENCE</scope>
    <source>
        <strain evidence="2">MNPRO001-30</strain>
        <tissue evidence="2">Meninges</tissue>
    </source>
</reference>
<evidence type="ECO:0008006" key="4">
    <source>
        <dbReference type="Google" id="ProtNLM"/>
    </source>
</evidence>
<accession>A0AAD5QME6</accession>
<dbReference type="EMBL" id="JAHQIW010002537">
    <property type="protein sequence ID" value="KAJ1355647.1"/>
    <property type="molecule type" value="Genomic_DNA"/>
</dbReference>
<name>A0AAD5QME6_PARTN</name>
<organism evidence="2 3">
    <name type="scientific">Parelaphostrongylus tenuis</name>
    <name type="common">Meningeal worm</name>
    <dbReference type="NCBI Taxonomy" id="148309"/>
    <lineage>
        <taxon>Eukaryota</taxon>
        <taxon>Metazoa</taxon>
        <taxon>Ecdysozoa</taxon>
        <taxon>Nematoda</taxon>
        <taxon>Chromadorea</taxon>
        <taxon>Rhabditida</taxon>
        <taxon>Rhabditina</taxon>
        <taxon>Rhabditomorpha</taxon>
        <taxon>Strongyloidea</taxon>
        <taxon>Metastrongylidae</taxon>
        <taxon>Parelaphostrongylus</taxon>
    </lineage>
</organism>
<protein>
    <recommendedName>
        <fullName evidence="4">Secreted protein</fullName>
    </recommendedName>
</protein>
<gene>
    <name evidence="2" type="ORF">KIN20_013140</name>
</gene>
<comment type="caution">
    <text evidence="2">The sequence shown here is derived from an EMBL/GenBank/DDBJ whole genome shotgun (WGS) entry which is preliminary data.</text>
</comment>
<feature type="chain" id="PRO_5041909553" description="Secreted protein" evidence="1">
    <location>
        <begin position="21"/>
        <end position="84"/>
    </location>
</feature>
<evidence type="ECO:0000256" key="1">
    <source>
        <dbReference type="SAM" id="SignalP"/>
    </source>
</evidence>
<dbReference type="AlphaFoldDB" id="A0AAD5QME6"/>